<evidence type="ECO:0000313" key="1">
    <source>
        <dbReference type="EMBL" id="KAK7096667.1"/>
    </source>
</evidence>
<keyword evidence="2" id="KW-1185">Reference proteome</keyword>
<comment type="caution">
    <text evidence="1">The sequence shown here is derived from an EMBL/GenBank/DDBJ whole genome shotgun (WGS) entry which is preliminary data.</text>
</comment>
<proteinExistence type="predicted"/>
<reference evidence="1 2" key="1">
    <citation type="submission" date="2024-02" db="EMBL/GenBank/DDBJ databases">
        <title>Chromosome-scale genome assembly of the rough periwinkle Littorina saxatilis.</title>
        <authorList>
            <person name="De Jode A."/>
            <person name="Faria R."/>
            <person name="Formenti G."/>
            <person name="Sims Y."/>
            <person name="Smith T.P."/>
            <person name="Tracey A."/>
            <person name="Wood J.M.D."/>
            <person name="Zagrodzka Z.B."/>
            <person name="Johannesson K."/>
            <person name="Butlin R.K."/>
            <person name="Leder E.H."/>
        </authorList>
    </citation>
    <scope>NUCLEOTIDE SEQUENCE [LARGE SCALE GENOMIC DNA]</scope>
    <source>
        <strain evidence="1">Snail1</strain>
        <tissue evidence="1">Muscle</tissue>
    </source>
</reference>
<dbReference type="Proteomes" id="UP001374579">
    <property type="component" value="Unassembled WGS sequence"/>
</dbReference>
<dbReference type="AlphaFoldDB" id="A0AAN9B0I6"/>
<organism evidence="1 2">
    <name type="scientific">Littorina saxatilis</name>
    <dbReference type="NCBI Taxonomy" id="31220"/>
    <lineage>
        <taxon>Eukaryota</taxon>
        <taxon>Metazoa</taxon>
        <taxon>Spiralia</taxon>
        <taxon>Lophotrochozoa</taxon>
        <taxon>Mollusca</taxon>
        <taxon>Gastropoda</taxon>
        <taxon>Caenogastropoda</taxon>
        <taxon>Littorinimorpha</taxon>
        <taxon>Littorinoidea</taxon>
        <taxon>Littorinidae</taxon>
        <taxon>Littorina</taxon>
    </lineage>
</organism>
<name>A0AAN9B0I6_9CAEN</name>
<sequence length="388" mass="43368">MGSMNGKKVHEEDDDEAVKPVFNSYFSPARERAYYGPPLEYHFVDTQVTVRPQSEGFSRTPSLSSEDEGHYLLLEQPYSRGFRLLHFTKIPGGLQRTGHLGAAVLIDFQGIFSRNPATCHLGGCTELRVEKAWLQSTRVQSGLLSRCIQHVLNTSNIEESIKRGAQSGERLLSVAMTGQEDCRLTTPGNGGGTTSVMRVDLFFEMTGQLTSEQFTYTMALVPCKVTYKSQVMFRPVPNVSCDWRATLTQHLSQGWRLVDIYIDIPTVSQFFDPKSQDFSPFSMDALWFFEKPLSRLEDTVPRYEGKVIEHAVKVNSHATGTSAVACWEGVMLDMGKRGWELAAVVETHSMECVGFTEVLLKSLLFFQRPLVQGHNSPAMTASRASLSD</sequence>
<accession>A0AAN9B0I6</accession>
<gene>
    <name evidence="1" type="ORF">V1264_003746</name>
</gene>
<evidence type="ECO:0000313" key="2">
    <source>
        <dbReference type="Proteomes" id="UP001374579"/>
    </source>
</evidence>
<dbReference type="EMBL" id="JBAMIC010000013">
    <property type="protein sequence ID" value="KAK7096667.1"/>
    <property type="molecule type" value="Genomic_DNA"/>
</dbReference>
<protein>
    <submittedName>
        <fullName evidence="1">Uncharacterized protein</fullName>
    </submittedName>
</protein>